<organism evidence="2">
    <name type="scientific">viral metagenome</name>
    <dbReference type="NCBI Taxonomy" id="1070528"/>
    <lineage>
        <taxon>unclassified sequences</taxon>
        <taxon>metagenomes</taxon>
        <taxon>organismal metagenomes</taxon>
    </lineage>
</organism>
<evidence type="ECO:0000259" key="1">
    <source>
        <dbReference type="SMART" id="SM00184"/>
    </source>
</evidence>
<proteinExistence type="predicted"/>
<dbReference type="InterPro" id="IPR013083">
    <property type="entry name" value="Znf_RING/FYVE/PHD"/>
</dbReference>
<dbReference type="InterPro" id="IPR001841">
    <property type="entry name" value="Znf_RING"/>
</dbReference>
<dbReference type="Gene3D" id="3.30.40.10">
    <property type="entry name" value="Zinc/RING finger domain, C3HC4 (zinc finger)"/>
    <property type="match status" value="1"/>
</dbReference>
<sequence>MFDKALELASKFPDTFVFGGYVRDVMIAGLDESYVKDLDLFFQKERDVWSFIEIFSIFFRKLDTTVNRARKRNGYLNNDNDVISCVFIDENKKFYIDCVFPNIYEIQINQQLKEPITYRNADMDVNMFFLKLDGNKSQMQICSLPHNYNPASSTNSDNKRELFFIKTLGAIHQSRFNILNTPDQLALNNRQKTWPDINTVRSKAIKLLWRAEKMVSRGWTQENENAAGRKWYVVKFGNLETSCDKGSWSDVREIVLSESKCSICYGDYEKDHKVLVGPCGHTCHVFCSDYSAEKDKREDTGFVGWIKTGITRSKELRSMNLPYAPTCMSCLMCKRSIF</sequence>
<accession>A0A6C0FFE1</accession>
<name>A0A6C0FFE1_9ZZZZ</name>
<dbReference type="AlphaFoldDB" id="A0A6C0FFE1"/>
<dbReference type="EMBL" id="MN738831">
    <property type="protein sequence ID" value="QHT38490.1"/>
    <property type="molecule type" value="Genomic_DNA"/>
</dbReference>
<dbReference type="SMART" id="SM00184">
    <property type="entry name" value="RING"/>
    <property type="match status" value="1"/>
</dbReference>
<feature type="domain" description="RING-type" evidence="1">
    <location>
        <begin position="261"/>
        <end position="330"/>
    </location>
</feature>
<dbReference type="SUPFAM" id="SSF57850">
    <property type="entry name" value="RING/U-box"/>
    <property type="match status" value="1"/>
</dbReference>
<protein>
    <recommendedName>
        <fullName evidence="1">RING-type domain-containing protein</fullName>
    </recommendedName>
</protein>
<evidence type="ECO:0000313" key="2">
    <source>
        <dbReference type="EMBL" id="QHT38490.1"/>
    </source>
</evidence>
<reference evidence="2" key="1">
    <citation type="journal article" date="2020" name="Nature">
        <title>Giant virus diversity and host interactions through global metagenomics.</title>
        <authorList>
            <person name="Schulz F."/>
            <person name="Roux S."/>
            <person name="Paez-Espino D."/>
            <person name="Jungbluth S."/>
            <person name="Walsh D.A."/>
            <person name="Denef V.J."/>
            <person name="McMahon K.D."/>
            <person name="Konstantinidis K.T."/>
            <person name="Eloe-Fadrosh E.A."/>
            <person name="Kyrpides N.C."/>
            <person name="Woyke T."/>
        </authorList>
    </citation>
    <scope>NUCLEOTIDE SEQUENCE</scope>
    <source>
        <strain evidence="2">GVMAG-S-ERX556101-89</strain>
    </source>
</reference>